<dbReference type="KEGG" id="taw:EI545_09645"/>
<protein>
    <submittedName>
        <fullName evidence="2">RES domain-containing protein</fullName>
    </submittedName>
</protein>
<evidence type="ECO:0000313" key="2">
    <source>
        <dbReference type="EMBL" id="AZL59079.1"/>
    </source>
</evidence>
<dbReference type="AlphaFoldDB" id="A0A3S8U6C1"/>
<dbReference type="InterPro" id="IPR014914">
    <property type="entry name" value="RES_dom"/>
</dbReference>
<dbReference type="RefSeq" id="WP_125325276.1">
    <property type="nucleotide sequence ID" value="NZ_CP034328.1"/>
</dbReference>
<evidence type="ECO:0000313" key="3">
    <source>
        <dbReference type="Proteomes" id="UP000282002"/>
    </source>
</evidence>
<accession>A0A3S8U6C1</accession>
<dbReference type="EMBL" id="CP034328">
    <property type="protein sequence ID" value="AZL59079.1"/>
    <property type="molecule type" value="Genomic_DNA"/>
</dbReference>
<proteinExistence type="predicted"/>
<reference evidence="2 3" key="1">
    <citation type="submission" date="2018-12" db="EMBL/GenBank/DDBJ databases">
        <title>Complete genome sequencing of Tabrizicola sp. K13M18.</title>
        <authorList>
            <person name="Bae J.-W."/>
        </authorList>
    </citation>
    <scope>NUCLEOTIDE SEQUENCE [LARGE SCALE GENOMIC DNA]</scope>
    <source>
        <strain evidence="2 3">K13M18</strain>
    </source>
</reference>
<name>A0A3S8U6C1_9RHOB</name>
<sequence>MRLWRLTKPEHAPGLDGEGARLWGGRWNSPGLPMVYTSSSLSLAALEVLVHLPPMMRRKGGLPPFVAVAIDVPDEQIAEAGLGVDQDEQFTRAFGDAWLKQSASVGMSVPSRVIPLELNVLLNPRHPAMVMVNVVLAQPFVFDDRLAY</sequence>
<dbReference type="SMART" id="SM00953">
    <property type="entry name" value="RES"/>
    <property type="match status" value="1"/>
</dbReference>
<keyword evidence="3" id="KW-1185">Reference proteome</keyword>
<evidence type="ECO:0000259" key="1">
    <source>
        <dbReference type="SMART" id="SM00953"/>
    </source>
</evidence>
<organism evidence="2 3">
    <name type="scientific">Tabrizicola piscis</name>
    <dbReference type="NCBI Taxonomy" id="2494374"/>
    <lineage>
        <taxon>Bacteria</taxon>
        <taxon>Pseudomonadati</taxon>
        <taxon>Pseudomonadota</taxon>
        <taxon>Alphaproteobacteria</taxon>
        <taxon>Rhodobacterales</taxon>
        <taxon>Paracoccaceae</taxon>
        <taxon>Tabrizicola</taxon>
    </lineage>
</organism>
<feature type="domain" description="RES" evidence="1">
    <location>
        <begin position="14"/>
        <end position="136"/>
    </location>
</feature>
<gene>
    <name evidence="2" type="ORF">EI545_09645</name>
</gene>
<dbReference type="Proteomes" id="UP000282002">
    <property type="component" value="Chromosome"/>
</dbReference>
<dbReference type="OrthoDB" id="648213at2"/>
<dbReference type="Pfam" id="PF08808">
    <property type="entry name" value="RES"/>
    <property type="match status" value="1"/>
</dbReference>